<dbReference type="Proteomes" id="UP000724584">
    <property type="component" value="Unassembled WGS sequence"/>
</dbReference>
<sequence length="606" mass="69200">MTRRRWYNGPGSSAAPHNSRNSRKSPKTPKNPKSAKNPPMEDLKREFGGEPAKSPPAHESAPPKRPDKLPLNEHTETRAGPAGVHRQTLPNMEARSPPTSLPNPDSIDAAISGNPRSDQFWASPTPQVQHSGWRPPWYPSFKVQDALFAAQHAYQDTLAQRLALSRDNMEPLSPQRSPNQDEEDRVQREMESLRAQLREANNRADQAERAAEGLTRQLRSSRSNERVMDRNNLADTTTTLKAENSGLKAELDEARSHIFSLQPYRKDLTPKEVGQDFDDLVNGITDWVTNFIDPILDDDNKMDDFLAAAKQRPADVQKLKRYLHSQGDLVYGCMFPETDIDILIAVVMRFLQDHIFQKILYGAVPETVEVISFLEGQMQTNVEPKRDLFALRTWRAEALNAVLCSPDYARSRHGRIKELTTEIALLFKVFRRDKDWNGLCVACQDGIIKPAVALHEKLMTSTHHFYLDLNPYILWNSRQELEMSPDFLDDLHTLRCENILQNRKPFNVAKLDPRPSKEQLFKDLSNVATIVPALYMRQVGKGDVIKEPTVVRMQQVLVAWGPEEKREKFLANGQRTLMHHLCFPRRDRGERAQDGGVWPWRGLQWG</sequence>
<comment type="caution">
    <text evidence="1">The sequence shown here is derived from an EMBL/GenBank/DDBJ whole genome shotgun (WGS) entry which is preliminary data.</text>
</comment>
<evidence type="ECO:0000313" key="1">
    <source>
        <dbReference type="EMBL" id="KAH6622638.1"/>
    </source>
</evidence>
<proteinExistence type="predicted"/>
<evidence type="ECO:0000313" key="2">
    <source>
        <dbReference type="Proteomes" id="UP000724584"/>
    </source>
</evidence>
<organism evidence="1 2">
    <name type="scientific">Chaetomium tenue</name>
    <dbReference type="NCBI Taxonomy" id="1854479"/>
    <lineage>
        <taxon>Eukaryota</taxon>
        <taxon>Fungi</taxon>
        <taxon>Dikarya</taxon>
        <taxon>Ascomycota</taxon>
        <taxon>Pezizomycotina</taxon>
        <taxon>Sordariomycetes</taxon>
        <taxon>Sordariomycetidae</taxon>
        <taxon>Sordariales</taxon>
        <taxon>Chaetomiaceae</taxon>
        <taxon>Chaetomium</taxon>
    </lineage>
</organism>
<gene>
    <name evidence="1" type="ORF">F5144DRAFT_581072</name>
</gene>
<name>A0ACB7NWB8_9PEZI</name>
<keyword evidence="2" id="KW-1185">Reference proteome</keyword>
<protein>
    <submittedName>
        <fullName evidence="1">Uncharacterized protein</fullName>
    </submittedName>
</protein>
<reference evidence="1 2" key="1">
    <citation type="journal article" date="2021" name="Nat. Commun.">
        <title>Genetic determinants of endophytism in the Arabidopsis root mycobiome.</title>
        <authorList>
            <person name="Mesny F."/>
            <person name="Miyauchi S."/>
            <person name="Thiergart T."/>
            <person name="Pickel B."/>
            <person name="Atanasova L."/>
            <person name="Karlsson M."/>
            <person name="Huettel B."/>
            <person name="Barry K.W."/>
            <person name="Haridas S."/>
            <person name="Chen C."/>
            <person name="Bauer D."/>
            <person name="Andreopoulos W."/>
            <person name="Pangilinan J."/>
            <person name="LaButti K."/>
            <person name="Riley R."/>
            <person name="Lipzen A."/>
            <person name="Clum A."/>
            <person name="Drula E."/>
            <person name="Henrissat B."/>
            <person name="Kohler A."/>
            <person name="Grigoriev I.V."/>
            <person name="Martin F.M."/>
            <person name="Hacquard S."/>
        </authorList>
    </citation>
    <scope>NUCLEOTIDE SEQUENCE [LARGE SCALE GENOMIC DNA]</scope>
    <source>
        <strain evidence="1 2">MPI-SDFR-AT-0079</strain>
    </source>
</reference>
<dbReference type="EMBL" id="JAGIZQ010000006">
    <property type="protein sequence ID" value="KAH6622638.1"/>
    <property type="molecule type" value="Genomic_DNA"/>
</dbReference>
<accession>A0ACB7NWB8</accession>